<dbReference type="Proteomes" id="UP000285604">
    <property type="component" value="Unassembled WGS sequence"/>
</dbReference>
<dbReference type="Proteomes" id="UP000283872">
    <property type="component" value="Unassembled WGS sequence"/>
</dbReference>
<name>A0A3E5ECA2_9BACT</name>
<evidence type="ECO:0000313" key="3">
    <source>
        <dbReference type="EMBL" id="RGX96457.1"/>
    </source>
</evidence>
<dbReference type="InterPro" id="IPR048136">
    <property type="entry name" value="STM3941-like"/>
</dbReference>
<reference evidence="4 5" key="1">
    <citation type="submission" date="2018-08" db="EMBL/GenBank/DDBJ databases">
        <title>A genome reference for cultivated species of the human gut microbiota.</title>
        <authorList>
            <person name="Zou Y."/>
            <person name="Xue W."/>
            <person name="Luo G."/>
        </authorList>
    </citation>
    <scope>NUCLEOTIDE SEQUENCE [LARGE SCALE GENOMIC DNA]</scope>
    <source>
        <strain evidence="2 4">AF24-12</strain>
        <strain evidence="3 5">OF03-3</strain>
    </source>
</reference>
<evidence type="ECO:0000313" key="2">
    <source>
        <dbReference type="EMBL" id="RGS17236.1"/>
    </source>
</evidence>
<sequence>MKEIRIYHSLWKNILLTVGCFAFAAGGYFILHDANTSWPTKVSGGIGSMVFFGCGGMLMFMMTLYNITTHIPFLIIHDDRLDIYEQRKRTYRTIYFKDVEQFRLISIYSNNYIAIDYCTKPLMHKMENASCLTQRMMKFNVSVSGAIESILVQNLTMRGKEICNTLNNRMKIWRSNCNE</sequence>
<keyword evidence="1" id="KW-0812">Transmembrane</keyword>
<accession>A0A3E5ECA2</accession>
<dbReference type="AlphaFoldDB" id="A0A3E5ECA2"/>
<evidence type="ECO:0000313" key="4">
    <source>
        <dbReference type="Proteomes" id="UP000283872"/>
    </source>
</evidence>
<gene>
    <name evidence="2" type="ORF">DWY11_04905</name>
    <name evidence="3" type="ORF">DXA63_05490</name>
</gene>
<protein>
    <submittedName>
        <fullName evidence="3">Phosphoribosylformylglycinamidine synthase</fullName>
    </submittedName>
</protein>
<dbReference type="EMBL" id="QRVA01000008">
    <property type="protein sequence ID" value="RGS17236.1"/>
    <property type="molecule type" value="Genomic_DNA"/>
</dbReference>
<evidence type="ECO:0000313" key="5">
    <source>
        <dbReference type="Proteomes" id="UP000285604"/>
    </source>
</evidence>
<feature type="transmembrane region" description="Helical" evidence="1">
    <location>
        <begin position="12"/>
        <end position="31"/>
    </location>
</feature>
<evidence type="ECO:0000256" key="1">
    <source>
        <dbReference type="SAM" id="Phobius"/>
    </source>
</evidence>
<feature type="transmembrane region" description="Helical" evidence="1">
    <location>
        <begin position="43"/>
        <end position="65"/>
    </location>
</feature>
<organism evidence="3 5">
    <name type="scientific">Segatella copri</name>
    <dbReference type="NCBI Taxonomy" id="165179"/>
    <lineage>
        <taxon>Bacteria</taxon>
        <taxon>Pseudomonadati</taxon>
        <taxon>Bacteroidota</taxon>
        <taxon>Bacteroidia</taxon>
        <taxon>Bacteroidales</taxon>
        <taxon>Prevotellaceae</taxon>
        <taxon>Segatella</taxon>
    </lineage>
</organism>
<proteinExistence type="predicted"/>
<keyword evidence="1" id="KW-0472">Membrane</keyword>
<dbReference type="EMBL" id="QSCI01000015">
    <property type="protein sequence ID" value="RGX96457.1"/>
    <property type="molecule type" value="Genomic_DNA"/>
</dbReference>
<dbReference type="NCBIfam" id="NF041635">
    <property type="entry name" value="STM3941_fam"/>
    <property type="match status" value="1"/>
</dbReference>
<keyword evidence="1" id="KW-1133">Transmembrane helix</keyword>
<comment type="caution">
    <text evidence="3">The sequence shown here is derived from an EMBL/GenBank/DDBJ whole genome shotgun (WGS) entry which is preliminary data.</text>
</comment>